<evidence type="ECO:0000313" key="9">
    <source>
        <dbReference type="Proteomes" id="UP000696931"/>
    </source>
</evidence>
<dbReference type="InterPro" id="IPR003400">
    <property type="entry name" value="ExbD"/>
</dbReference>
<comment type="similarity">
    <text evidence="2 7">Belongs to the ExbD/TolR family.</text>
</comment>
<dbReference type="AlphaFoldDB" id="A0A933SAH3"/>
<evidence type="ECO:0000256" key="7">
    <source>
        <dbReference type="RuleBase" id="RU003879"/>
    </source>
</evidence>
<name>A0A933SAH3_UNCEI</name>
<evidence type="ECO:0000256" key="2">
    <source>
        <dbReference type="ARBA" id="ARBA00005811"/>
    </source>
</evidence>
<comment type="subcellular location">
    <subcellularLocation>
        <location evidence="1">Cell membrane</location>
        <topology evidence="1">Single-pass membrane protein</topology>
    </subcellularLocation>
    <subcellularLocation>
        <location evidence="7">Cell membrane</location>
        <topology evidence="7">Single-pass type II membrane protein</topology>
    </subcellularLocation>
</comment>
<dbReference type="PANTHER" id="PTHR30558">
    <property type="entry name" value="EXBD MEMBRANE COMPONENT OF PMF-DRIVEN MACROMOLECULE IMPORT SYSTEM"/>
    <property type="match status" value="1"/>
</dbReference>
<dbReference type="EMBL" id="JACRIW010000038">
    <property type="protein sequence ID" value="MBI5168962.1"/>
    <property type="molecule type" value="Genomic_DNA"/>
</dbReference>
<keyword evidence="7" id="KW-0653">Protein transport</keyword>
<organism evidence="8 9">
    <name type="scientific">Eiseniibacteriota bacterium</name>
    <dbReference type="NCBI Taxonomy" id="2212470"/>
    <lineage>
        <taxon>Bacteria</taxon>
        <taxon>Candidatus Eiseniibacteriota</taxon>
    </lineage>
</organism>
<dbReference type="GO" id="GO:0022857">
    <property type="term" value="F:transmembrane transporter activity"/>
    <property type="evidence" value="ECO:0007669"/>
    <property type="project" value="InterPro"/>
</dbReference>
<dbReference type="Proteomes" id="UP000696931">
    <property type="component" value="Unassembled WGS sequence"/>
</dbReference>
<dbReference type="Pfam" id="PF02472">
    <property type="entry name" value="ExbD"/>
    <property type="match status" value="1"/>
</dbReference>
<keyword evidence="5" id="KW-1133">Transmembrane helix</keyword>
<keyword evidence="6" id="KW-0472">Membrane</keyword>
<dbReference type="PANTHER" id="PTHR30558:SF3">
    <property type="entry name" value="BIOPOLYMER TRANSPORT PROTEIN EXBD-RELATED"/>
    <property type="match status" value="1"/>
</dbReference>
<proteinExistence type="inferred from homology"/>
<reference evidence="8" key="1">
    <citation type="submission" date="2020-07" db="EMBL/GenBank/DDBJ databases">
        <title>Huge and variable diversity of episymbiotic CPR bacteria and DPANN archaea in groundwater ecosystems.</title>
        <authorList>
            <person name="He C.Y."/>
            <person name="Keren R."/>
            <person name="Whittaker M."/>
            <person name="Farag I.F."/>
            <person name="Doudna J."/>
            <person name="Cate J.H.D."/>
            <person name="Banfield J.F."/>
        </authorList>
    </citation>
    <scope>NUCLEOTIDE SEQUENCE</scope>
    <source>
        <strain evidence="8">NC_groundwater_1813_Pr3_B-0.1um_71_17</strain>
    </source>
</reference>
<evidence type="ECO:0000256" key="4">
    <source>
        <dbReference type="ARBA" id="ARBA00022692"/>
    </source>
</evidence>
<dbReference type="GO" id="GO:0005886">
    <property type="term" value="C:plasma membrane"/>
    <property type="evidence" value="ECO:0007669"/>
    <property type="project" value="UniProtKB-SubCell"/>
</dbReference>
<dbReference type="GO" id="GO:0015031">
    <property type="term" value="P:protein transport"/>
    <property type="evidence" value="ECO:0007669"/>
    <property type="project" value="UniProtKB-KW"/>
</dbReference>
<evidence type="ECO:0000256" key="6">
    <source>
        <dbReference type="ARBA" id="ARBA00023136"/>
    </source>
</evidence>
<evidence type="ECO:0000256" key="5">
    <source>
        <dbReference type="ARBA" id="ARBA00022989"/>
    </source>
</evidence>
<accession>A0A933SAH3</accession>
<evidence type="ECO:0000256" key="3">
    <source>
        <dbReference type="ARBA" id="ARBA00022475"/>
    </source>
</evidence>
<keyword evidence="3" id="KW-1003">Cell membrane</keyword>
<gene>
    <name evidence="8" type="ORF">HZA61_05715</name>
</gene>
<keyword evidence="4 7" id="KW-0812">Transmembrane</keyword>
<keyword evidence="7" id="KW-0813">Transport</keyword>
<sequence>MRIDMTPMVDVAFLLLIFFMVTTVFMTPQALEINLPPDNKTPMQVAESKILQLRVLGEDRVYWKRGPKTDPWVRTTVAGMKDVLKPLANNDAIVILLNIDRDATFDNMVSIIDQLDLANLGRFSILELTPADKAEVENL</sequence>
<comment type="caution">
    <text evidence="8">The sequence shown here is derived from an EMBL/GenBank/DDBJ whole genome shotgun (WGS) entry which is preliminary data.</text>
</comment>
<protein>
    <submittedName>
        <fullName evidence="8">Biopolymer transporter ExbD</fullName>
    </submittedName>
</protein>
<evidence type="ECO:0000313" key="8">
    <source>
        <dbReference type="EMBL" id="MBI5168962.1"/>
    </source>
</evidence>
<evidence type="ECO:0000256" key="1">
    <source>
        <dbReference type="ARBA" id="ARBA00004162"/>
    </source>
</evidence>